<reference evidence="4 6" key="1">
    <citation type="submission" date="2018-10" db="EMBL/GenBank/DDBJ databases">
        <title>Co-occurring genomic capacity for anaerobic methane metabolism and dissimilatory sulfite reduction discovered in the Korarchaeota.</title>
        <authorList>
            <person name="Mckay L.J."/>
            <person name="Dlakic M."/>
            <person name="Fields M.W."/>
            <person name="Delmont T.O."/>
            <person name="Eren A.M."/>
            <person name="Jay Z.J."/>
            <person name="Klingelsmith K.B."/>
            <person name="Rusch D.B."/>
            <person name="Inskeep W.P."/>
        </authorList>
    </citation>
    <scope>NUCLEOTIDE SEQUENCE [LARGE SCALE GENOMIC DNA]</scope>
    <source>
        <strain evidence="4 6">MDKW</strain>
    </source>
</reference>
<dbReference type="GO" id="GO:0009229">
    <property type="term" value="P:thiamine diphosphate biosynthetic process"/>
    <property type="evidence" value="ECO:0007669"/>
    <property type="project" value="UniProtKB-UniRule"/>
</dbReference>
<evidence type="ECO:0000313" key="6">
    <source>
        <dbReference type="Proteomes" id="UP000277582"/>
    </source>
</evidence>
<dbReference type="Pfam" id="PF00586">
    <property type="entry name" value="AIRS"/>
    <property type="match status" value="1"/>
</dbReference>
<dbReference type="GO" id="GO:0009228">
    <property type="term" value="P:thiamine biosynthetic process"/>
    <property type="evidence" value="ECO:0007669"/>
    <property type="project" value="UniProtKB-KW"/>
</dbReference>
<feature type="binding site" evidence="1">
    <location>
        <position position="213"/>
    </location>
    <ligand>
        <name>Mg(2+)</name>
        <dbReference type="ChEBI" id="CHEBI:18420"/>
        <label>3</label>
    </ligand>
</feature>
<keyword evidence="1" id="KW-0479">Metal-binding</keyword>
<feature type="binding site" evidence="1">
    <location>
        <position position="74"/>
    </location>
    <ligand>
        <name>Mg(2+)</name>
        <dbReference type="ChEBI" id="CHEBI:18420"/>
        <label>2</label>
    </ligand>
</feature>
<evidence type="ECO:0000256" key="1">
    <source>
        <dbReference type="HAMAP-Rule" id="MF_02128"/>
    </source>
</evidence>
<dbReference type="NCBIfam" id="TIGR01379">
    <property type="entry name" value="thiL"/>
    <property type="match status" value="1"/>
</dbReference>
<feature type="binding site" evidence="1">
    <location>
        <position position="74"/>
    </location>
    <ligand>
        <name>Mg(2+)</name>
        <dbReference type="ChEBI" id="CHEBI:18420"/>
        <label>3</label>
    </ligand>
</feature>
<dbReference type="OrthoDB" id="45909at2157"/>
<feature type="binding site" evidence="1">
    <location>
        <position position="216"/>
    </location>
    <ligand>
        <name>Mg(2+)</name>
        <dbReference type="ChEBI" id="CHEBI:18420"/>
        <label>5</label>
    </ligand>
</feature>
<dbReference type="HAMAP" id="MF_02128">
    <property type="entry name" value="TMP_kinase"/>
    <property type="match status" value="1"/>
</dbReference>
<evidence type="ECO:0000259" key="3">
    <source>
        <dbReference type="Pfam" id="PF02769"/>
    </source>
</evidence>
<dbReference type="AlphaFoldDB" id="A0A3R9R6H7"/>
<dbReference type="PANTHER" id="PTHR30270:SF0">
    <property type="entry name" value="THIAMINE-MONOPHOSPHATE KINASE"/>
    <property type="match status" value="1"/>
</dbReference>
<dbReference type="Proteomes" id="UP000277582">
    <property type="component" value="Unassembled WGS sequence"/>
</dbReference>
<dbReference type="EMBL" id="RCOS01000066">
    <property type="protein sequence ID" value="RSN75927.1"/>
    <property type="molecule type" value="Genomic_DNA"/>
</dbReference>
<keyword evidence="6" id="KW-1185">Reference proteome</keyword>
<dbReference type="Gene3D" id="3.30.1330.10">
    <property type="entry name" value="PurM-like, N-terminal domain"/>
    <property type="match status" value="1"/>
</dbReference>
<dbReference type="GO" id="GO:0009030">
    <property type="term" value="F:thiamine-phosphate kinase activity"/>
    <property type="evidence" value="ECO:0007669"/>
    <property type="project" value="UniProtKB-UniRule"/>
</dbReference>
<feature type="domain" description="PurM-like N-terminal" evidence="2">
    <location>
        <begin position="29"/>
        <end position="139"/>
    </location>
</feature>
<feature type="binding site" evidence="1">
    <location>
        <begin position="121"/>
        <end position="122"/>
    </location>
    <ligand>
        <name>ATP</name>
        <dbReference type="ChEBI" id="CHEBI:30616"/>
    </ligand>
</feature>
<evidence type="ECO:0000259" key="2">
    <source>
        <dbReference type="Pfam" id="PF00586"/>
    </source>
</evidence>
<feature type="binding site" evidence="1">
    <location>
        <position position="319"/>
    </location>
    <ligand>
        <name>substrate</name>
    </ligand>
</feature>
<dbReference type="InterPro" id="IPR016188">
    <property type="entry name" value="PurM-like_N"/>
</dbReference>
<dbReference type="InterPro" id="IPR006283">
    <property type="entry name" value="ThiL-like"/>
</dbReference>
<feature type="binding site" evidence="1">
    <location>
        <position position="46"/>
    </location>
    <ligand>
        <name>Mg(2+)</name>
        <dbReference type="ChEBI" id="CHEBI:18420"/>
        <label>1</label>
    </ligand>
</feature>
<reference evidence="5 7" key="2">
    <citation type="journal article" date="2019" name="Nat. Microbiol.">
        <title>Wide diversity of methane and short-chain alkane metabolisms in uncultured archaea.</title>
        <authorList>
            <person name="Borrel G."/>
            <person name="Adam P.S."/>
            <person name="McKay L.J."/>
            <person name="Chen L.X."/>
            <person name="Sierra-Garcia I.N."/>
            <person name="Sieber C.M."/>
            <person name="Letourneur Q."/>
            <person name="Ghozlane A."/>
            <person name="Andersen G.L."/>
            <person name="Li W.J."/>
            <person name="Hallam S.J."/>
            <person name="Muyzer G."/>
            <person name="de Oliveira V.M."/>
            <person name="Inskeep W.P."/>
            <person name="Banfield J.F."/>
            <person name="Gribaldo S."/>
        </authorList>
    </citation>
    <scope>NUCLEOTIDE SEQUENCE [LARGE SCALE GENOMIC DNA]</scope>
    <source>
        <strain evidence="5">NM4</strain>
    </source>
</reference>
<proteinExistence type="inferred from homology"/>
<dbReference type="PIRSF" id="PIRSF005303">
    <property type="entry name" value="Thiam_monoph_kin"/>
    <property type="match status" value="1"/>
</dbReference>
<dbReference type="RefSeq" id="WP_125670963.1">
    <property type="nucleotide sequence ID" value="NZ_RCOS01000066.1"/>
</dbReference>
<keyword evidence="1" id="KW-0460">Magnesium</keyword>
<dbReference type="EMBL" id="RXII01000046">
    <property type="protein sequence ID" value="RZN62479.1"/>
    <property type="molecule type" value="Genomic_DNA"/>
</dbReference>
<feature type="binding site" evidence="1">
    <location>
        <position position="146"/>
    </location>
    <ligand>
        <name>ATP</name>
        <dbReference type="ChEBI" id="CHEBI:30616"/>
    </ligand>
</feature>
<keyword evidence="1 4" id="KW-0808">Transferase</keyword>
<feature type="binding site" evidence="1">
    <location>
        <position position="53"/>
    </location>
    <ligand>
        <name>substrate</name>
    </ligand>
</feature>
<organism evidence="4 6">
    <name type="scientific">Candidatus Methanodesulfokora washburnensis</name>
    <dbReference type="NCBI Taxonomy" id="2478471"/>
    <lineage>
        <taxon>Archaea</taxon>
        <taxon>Thermoproteota</taxon>
        <taxon>Candidatus Korarchaeia</taxon>
        <taxon>Candidatus Korarchaeia incertae sedis</taxon>
        <taxon>Candidatus Methanodesulfokora</taxon>
    </lineage>
</organism>
<comment type="caution">
    <text evidence="1">Lacks conserved residue(s) required for the propagation of feature annotation.</text>
</comment>
<comment type="caution">
    <text evidence="4">The sequence shown here is derived from an EMBL/GenBank/DDBJ whole genome shotgun (WGS) entry which is preliminary data.</text>
</comment>
<comment type="function">
    <text evidence="1">Catalyzes the ATP-dependent phosphorylation of thiamine-monophosphate (TMP) to form thiamine-pyrophosphate (TPP), the active form of vitamin B1.</text>
</comment>
<comment type="similarity">
    <text evidence="1">Belongs to the thiamine-monophosphate kinase family.</text>
</comment>
<keyword evidence="1 4" id="KW-0418">Kinase</keyword>
<feature type="binding site" evidence="1">
    <location>
        <position position="122"/>
    </location>
    <ligand>
        <name>Mg(2+)</name>
        <dbReference type="ChEBI" id="CHEBI:18420"/>
        <label>1</label>
    </ligand>
</feature>
<feature type="binding site" evidence="1">
    <location>
        <position position="215"/>
    </location>
    <ligand>
        <name>ATP</name>
        <dbReference type="ChEBI" id="CHEBI:30616"/>
    </ligand>
</feature>
<evidence type="ECO:0000313" key="7">
    <source>
        <dbReference type="Proteomes" id="UP000316217"/>
    </source>
</evidence>
<dbReference type="GO" id="GO:0005524">
    <property type="term" value="F:ATP binding"/>
    <property type="evidence" value="ECO:0007669"/>
    <property type="project" value="UniProtKB-UniRule"/>
</dbReference>
<feature type="binding site" evidence="1">
    <location>
        <position position="74"/>
    </location>
    <ligand>
        <name>Mg(2+)</name>
        <dbReference type="ChEBI" id="CHEBI:18420"/>
        <label>4</label>
    </ligand>
</feature>
<sequence length="323" mass="35915">MPFTQMDLIRFITMTVEHDPENLLQIGRDDAAAKRLDRGIYILKSDMVTESADLLPGMTPRELARKCVVNNISDLASKGAYPIAFLASVGLPKGINIDLAKEIIAGLEDGVKEYGTHLVGGDISIAKEIIVDGSAIGKVHKNLIARSGAKPGHDVYVTGEFGLTWLGYKILLEGMHAEEPFRQQALSSVYRPKAQLKQGLLLSEIDEISSSTDSSDGLYWSLRYIAESSDVGILVEDIPISDKLADFLTSKGIDCVEAAFYGGEEFNIVFTAPEEMRREIEDIFLENNFFLKRIGRVVREKGIFLRRENRTIELKEGGWVHFF</sequence>
<dbReference type="InterPro" id="IPR036676">
    <property type="entry name" value="PurM-like_C_sf"/>
</dbReference>
<dbReference type="Pfam" id="PF02769">
    <property type="entry name" value="AIRS_C"/>
    <property type="match status" value="1"/>
</dbReference>
<feature type="binding site" evidence="1">
    <location>
        <position position="30"/>
    </location>
    <ligand>
        <name>Mg(2+)</name>
        <dbReference type="ChEBI" id="CHEBI:18420"/>
        <label>3</label>
    </ligand>
</feature>
<dbReference type="UniPathway" id="UPA00060">
    <property type="reaction ID" value="UER00142"/>
</dbReference>
<keyword evidence="1" id="KW-0067">ATP-binding</keyword>
<feature type="domain" description="PurM-like C-terminal" evidence="3">
    <location>
        <begin position="150"/>
        <end position="305"/>
    </location>
</feature>
<dbReference type="GO" id="GO:0000287">
    <property type="term" value="F:magnesium ion binding"/>
    <property type="evidence" value="ECO:0007669"/>
    <property type="project" value="UniProtKB-UniRule"/>
</dbReference>
<keyword evidence="1" id="KW-0547">Nucleotide-binding</keyword>
<feature type="binding site" evidence="1">
    <location>
        <position position="46"/>
    </location>
    <ligand>
        <name>Mg(2+)</name>
        <dbReference type="ChEBI" id="CHEBI:18420"/>
        <label>2</label>
    </ligand>
</feature>
<comment type="miscellaneous">
    <text evidence="1">Reaction mechanism of ThiL seems to utilize a direct, inline transfer of the gamma-phosphate of ATP to TMP rather than a phosphorylated enzyme intermediate.</text>
</comment>
<dbReference type="SUPFAM" id="SSF56042">
    <property type="entry name" value="PurM C-terminal domain-like"/>
    <property type="match status" value="1"/>
</dbReference>
<evidence type="ECO:0000313" key="5">
    <source>
        <dbReference type="EMBL" id="RZN62479.1"/>
    </source>
</evidence>
<gene>
    <name evidence="1 4" type="primary">thiL</name>
    <name evidence="4" type="ORF">D6D85_05160</name>
    <name evidence="5" type="ORF">EF810_02680</name>
</gene>
<dbReference type="Gene3D" id="3.90.650.10">
    <property type="entry name" value="PurM-like C-terminal domain"/>
    <property type="match status" value="1"/>
</dbReference>
<feature type="binding site" evidence="1">
    <location>
        <position position="45"/>
    </location>
    <ligand>
        <name>Mg(2+)</name>
        <dbReference type="ChEBI" id="CHEBI:18420"/>
        <label>1</label>
    </ligand>
</feature>
<dbReference type="CDD" id="cd02194">
    <property type="entry name" value="ThiL"/>
    <property type="match status" value="1"/>
</dbReference>
<dbReference type="SUPFAM" id="SSF55326">
    <property type="entry name" value="PurM N-terminal domain-like"/>
    <property type="match status" value="1"/>
</dbReference>
<comment type="catalytic activity">
    <reaction evidence="1">
        <text>thiamine phosphate + ATP = thiamine diphosphate + ADP</text>
        <dbReference type="Rhea" id="RHEA:15913"/>
        <dbReference type="ChEBI" id="CHEBI:30616"/>
        <dbReference type="ChEBI" id="CHEBI:37575"/>
        <dbReference type="ChEBI" id="CHEBI:58937"/>
        <dbReference type="ChEBI" id="CHEBI:456216"/>
        <dbReference type="EC" id="2.7.4.16"/>
    </reaction>
</comment>
<feature type="binding site" evidence="1">
    <location>
        <position position="30"/>
    </location>
    <ligand>
        <name>Mg(2+)</name>
        <dbReference type="ChEBI" id="CHEBI:18420"/>
        <label>4</label>
    </ligand>
</feature>
<name>A0A3R9R6H7_9CREN</name>
<dbReference type="InterPro" id="IPR010918">
    <property type="entry name" value="PurM-like_C_dom"/>
</dbReference>
<dbReference type="PANTHER" id="PTHR30270">
    <property type="entry name" value="THIAMINE-MONOPHOSPHATE KINASE"/>
    <property type="match status" value="1"/>
</dbReference>
<accession>A0A3R9R6H7</accession>
<dbReference type="InterPro" id="IPR036921">
    <property type="entry name" value="PurM-like_N_sf"/>
</dbReference>
<feature type="binding site" evidence="1">
    <location>
        <position position="264"/>
    </location>
    <ligand>
        <name>substrate</name>
    </ligand>
</feature>
<dbReference type="Proteomes" id="UP000316217">
    <property type="component" value="Unassembled WGS sequence"/>
</dbReference>
<protein>
    <recommendedName>
        <fullName evidence="1">Thiamine-monophosphate kinase</fullName>
        <shortName evidence="1">TMP kinase</shortName>
        <shortName evidence="1">Thiamine-phosphate kinase</shortName>
        <ecNumber evidence="1">2.7.4.16</ecNumber>
    </recommendedName>
</protein>
<evidence type="ECO:0000313" key="4">
    <source>
        <dbReference type="EMBL" id="RSN75927.1"/>
    </source>
</evidence>
<comment type="pathway">
    <text evidence="1">Cofactor biosynthesis; thiamine diphosphate biosynthesis; thiamine diphosphate from thiamine phosphate: step 1/1.</text>
</comment>
<dbReference type="EC" id="2.7.4.16" evidence="1"/>
<keyword evidence="1" id="KW-0784">Thiamine biosynthesis</keyword>